<organism evidence="2">
    <name type="scientific">Streptomyces iranensis</name>
    <dbReference type="NCBI Taxonomy" id="576784"/>
    <lineage>
        <taxon>Bacteria</taxon>
        <taxon>Bacillati</taxon>
        <taxon>Actinomycetota</taxon>
        <taxon>Actinomycetes</taxon>
        <taxon>Kitasatosporales</taxon>
        <taxon>Streptomycetaceae</taxon>
        <taxon>Streptomyces</taxon>
        <taxon>Streptomyces violaceusniger group</taxon>
    </lineage>
</organism>
<dbReference type="EMBL" id="LK022848">
    <property type="protein sequence ID" value="CDR06883.1"/>
    <property type="molecule type" value="Genomic_DNA"/>
</dbReference>
<name>A0A060ZLJ4_9ACTN</name>
<feature type="compositionally biased region" description="Basic and acidic residues" evidence="1">
    <location>
        <begin position="110"/>
        <end position="125"/>
    </location>
</feature>
<gene>
    <name evidence="2" type="ORF">SIRAN3751</name>
</gene>
<protein>
    <submittedName>
        <fullName evidence="2">Uncharacterized protein</fullName>
    </submittedName>
</protein>
<feature type="region of interest" description="Disordered" evidence="1">
    <location>
        <begin position="110"/>
        <end position="131"/>
    </location>
</feature>
<feature type="region of interest" description="Disordered" evidence="1">
    <location>
        <begin position="1"/>
        <end position="20"/>
    </location>
</feature>
<evidence type="ECO:0000256" key="1">
    <source>
        <dbReference type="SAM" id="MobiDB-lite"/>
    </source>
</evidence>
<accession>A0A060ZLJ4</accession>
<dbReference type="HOGENOM" id="CLU_1926404_0_0_11"/>
<dbReference type="AlphaFoldDB" id="A0A060ZLJ4"/>
<proteinExistence type="predicted"/>
<sequence>MRGAGSPDAVHRMPGRHQQKVLGQEILAAWPIRELAADRPGRGVLRPPPSVAEDLVDVRNGRQERNKNILRAVMTEETVHERRGGLLPEEPHRDRHGLKYVIGRPIHGEVLERPEAEGDGPRGEVEVGAVA</sequence>
<reference evidence="2" key="1">
    <citation type="submission" date="2014-05" db="EMBL/GenBank/DDBJ databases">
        <authorList>
            <person name="Horn Fabian"/>
        </authorList>
    </citation>
    <scope>NUCLEOTIDE SEQUENCE</scope>
</reference>
<evidence type="ECO:0000313" key="2">
    <source>
        <dbReference type="EMBL" id="CDR06883.1"/>
    </source>
</evidence>